<dbReference type="PANTHER" id="PTHR42754:SF1">
    <property type="entry name" value="LIPOPROTEIN"/>
    <property type="match status" value="1"/>
</dbReference>
<accession>A0A7W5ZQZ3</accession>
<comment type="caution">
    <text evidence="4">The sequence shown here is derived from an EMBL/GenBank/DDBJ whole genome shotgun (WGS) entry which is preliminary data.</text>
</comment>
<dbReference type="GO" id="GO:0005975">
    <property type="term" value="P:carbohydrate metabolic process"/>
    <property type="evidence" value="ECO:0007669"/>
    <property type="project" value="UniProtKB-ARBA"/>
</dbReference>
<keyword evidence="2" id="KW-1015">Disulfide bond</keyword>
<dbReference type="InterPro" id="IPR006558">
    <property type="entry name" value="LamG-like"/>
</dbReference>
<dbReference type="Gene3D" id="2.60.120.200">
    <property type="match status" value="1"/>
</dbReference>
<dbReference type="Proteomes" id="UP000541352">
    <property type="component" value="Unassembled WGS sequence"/>
</dbReference>
<proteinExistence type="predicted"/>
<keyword evidence="5" id="KW-1185">Reference proteome</keyword>
<dbReference type="PANTHER" id="PTHR42754">
    <property type="entry name" value="ENDOGLUCANASE"/>
    <property type="match status" value="1"/>
</dbReference>
<evidence type="ECO:0000256" key="2">
    <source>
        <dbReference type="ARBA" id="ARBA00023157"/>
    </source>
</evidence>
<dbReference type="Gene3D" id="2.60.40.10">
    <property type="entry name" value="Immunoglobulins"/>
    <property type="match status" value="1"/>
</dbReference>
<dbReference type="NCBIfam" id="NF045639">
    <property type="entry name" value="GCX_COOH"/>
    <property type="match status" value="1"/>
</dbReference>
<dbReference type="EMBL" id="JACIBY010000024">
    <property type="protein sequence ID" value="MBB3842028.1"/>
    <property type="molecule type" value="Genomic_DNA"/>
</dbReference>
<dbReference type="InterPro" id="IPR055015">
    <property type="entry name" value="GCX_COOH"/>
</dbReference>
<dbReference type="InterPro" id="IPR024361">
    <property type="entry name" value="BACON"/>
</dbReference>
<sequence length="1485" mass="161341">MAPTITATSDGGFVIAGTSSSGISGDKSDAGKGGNDDWIIKLNSNGQKAWDKTIGTSNYDFACSVVATSDGGFVISGESGSGISGDKTEANKGYEDYWIVKLGGNSYTFPTPTLAVTKCPSKDFCLQLNLTTTVPSDGRRQKFLISTTPTFDDATTWGYNSTGDLAVIFQNGDSFNKPFQNNVTYYIRARVENIVNQTFSDWASTTFTFTSSPATLKLSATSYSATADAFFQNLGLEASAAWTAQSDASWLTISPTSGTLGFFSQIRYGGDANTTTTARTGTITFTSGTTTAKLVVTQAGGVAKIIITNLPEAINQATYTVPREATVHHYFLAKNSSTNLPVQNVIVNYKIGTQTTIRNSLPSDADGLIDLNVKVGGTDSTSSADDWLGVGSGTIQYVGLTNATLSGQNDFATNPFTINVIDKASPLDKEMGIGVGFRVGAPLFELPYDYKKKIGSYTLSFGSSISGKLGMSTGRQIRIKPVSGSAWDIYFSGNLGVGLDLAGEAGFTFGDKNIKAGANTSLDTELEGGTRFEKGYRIDLNNRTDVLKLGYLVYSLHVASPTAKAISLIFENLYNKYSTTPLTNNSLTTRREFSYGANYNFDLDTELKFKVRAKGFNLPGYGNIPEIEPQYKVESKGGFLDTYILESEKGVGNHTINSIDVDFSAVSSIQSMVNITKGNRKNNPSAKSQPFELYNTSIDNNLTVGRTVGFDELPKSSFFSLGTRSTELTLDPTNSTKKYNVIINNQYKYGPQVTSRIFANYYSTPVLQNNALAKFITMNTNSLVWSAFTAADNTRSVYKQALDLHDWVTTTSPNNTPFNEIDLTSTRDISLIEKQEASTDLSKYKINIFKIKLDLAGVNLSSWSTHKHNLSKAVYVKSLNRALLTLDYPNITNNLEIPTTHPLLMIENAINSVLGGIDDNTIAESDDFMERTSAFVDELVDILWTNLWKPRKNSAGVTIYDPKQSLSTQSARIAANTPSVFTFTIPKTAFYANTKLDFDYYYPANEIEAITTTDTLRIISDVFTISATLNNTKLLNAPRANFNIQTVFSQTDLELASLPTNLVPIVVFLPHGSTVWEKIGTLNTTFSFNRLGTYALAVKITNDDTPPTINVTFPSTFTAPNYIDVTLNDTQSGIDWAKVTFAANDLPVPYTRQGLTNTFRVNISDLPTNANGIFNFYILAIDLAGNPKTYQNVYPCDYQMVISGLELDPDNPILKKALATIQANSKTPQNKDVLFRAGKSIELTPGFETKGKTFMAQIGGCATSTLPTNGLIAYYPFTGNTNDASGNNRNATNNGATLTTDRKGTANAAYDFNGSNAWLNTPLVQSNLSGYTISAWVKPNFTNSQEYVILQNRGTTPGSGRSLTLHYQYSTNRWGFAIDGDALYTGVQAPSTNTTEWIHVVGVWSSGGASTFNANQFKVYVNGVLLSAVAINGNSATIPNTGSGTVAIGRHEAWGSYFKGKLDDIRIYNRALTDAEVQSIYTIER</sequence>
<dbReference type="Pfam" id="PF13004">
    <property type="entry name" value="BACON"/>
    <property type="match status" value="1"/>
</dbReference>
<protein>
    <recommendedName>
        <fullName evidence="3">LamG-like jellyroll fold domain-containing protein</fullName>
    </recommendedName>
</protein>
<dbReference type="RefSeq" id="WP_183980093.1">
    <property type="nucleotide sequence ID" value="NZ_JACIBY010000024.1"/>
</dbReference>
<organism evidence="4 5">
    <name type="scientific">Runella defluvii</name>
    <dbReference type="NCBI Taxonomy" id="370973"/>
    <lineage>
        <taxon>Bacteria</taxon>
        <taxon>Pseudomonadati</taxon>
        <taxon>Bacteroidota</taxon>
        <taxon>Cytophagia</taxon>
        <taxon>Cytophagales</taxon>
        <taxon>Spirosomataceae</taxon>
        <taxon>Runella</taxon>
    </lineage>
</organism>
<dbReference type="SMART" id="SM00560">
    <property type="entry name" value="LamGL"/>
    <property type="match status" value="1"/>
</dbReference>
<name>A0A7W5ZQZ3_9BACT</name>
<evidence type="ECO:0000313" key="4">
    <source>
        <dbReference type="EMBL" id="MBB3842028.1"/>
    </source>
</evidence>
<dbReference type="GO" id="GO:0004553">
    <property type="term" value="F:hydrolase activity, hydrolyzing O-glycosyl compounds"/>
    <property type="evidence" value="ECO:0007669"/>
    <property type="project" value="UniProtKB-ARBA"/>
</dbReference>
<dbReference type="Pfam" id="PF13385">
    <property type="entry name" value="Laminin_G_3"/>
    <property type="match status" value="1"/>
</dbReference>
<dbReference type="InterPro" id="IPR013320">
    <property type="entry name" value="ConA-like_dom_sf"/>
</dbReference>
<feature type="domain" description="LamG-like jellyroll fold" evidence="3">
    <location>
        <begin position="1329"/>
        <end position="1475"/>
    </location>
</feature>
<dbReference type="SUPFAM" id="SSF49899">
    <property type="entry name" value="Concanavalin A-like lectins/glucanases"/>
    <property type="match status" value="1"/>
</dbReference>
<reference evidence="4 5" key="1">
    <citation type="submission" date="2020-08" db="EMBL/GenBank/DDBJ databases">
        <title>Genomic Encyclopedia of Type Strains, Phase IV (KMG-IV): sequencing the most valuable type-strain genomes for metagenomic binning, comparative biology and taxonomic classification.</title>
        <authorList>
            <person name="Goeker M."/>
        </authorList>
    </citation>
    <scope>NUCLEOTIDE SEQUENCE [LARGE SCALE GENOMIC DNA]</scope>
    <source>
        <strain evidence="4 5">DSM 17976</strain>
    </source>
</reference>
<evidence type="ECO:0000313" key="5">
    <source>
        <dbReference type="Proteomes" id="UP000541352"/>
    </source>
</evidence>
<dbReference type="InterPro" id="IPR013783">
    <property type="entry name" value="Ig-like_fold"/>
</dbReference>
<evidence type="ECO:0000256" key="1">
    <source>
        <dbReference type="ARBA" id="ARBA00022729"/>
    </source>
</evidence>
<keyword evidence="1" id="KW-0732">Signal</keyword>
<gene>
    <name evidence="4" type="ORF">FHS57_006057</name>
</gene>
<evidence type="ECO:0000259" key="3">
    <source>
        <dbReference type="SMART" id="SM00560"/>
    </source>
</evidence>